<proteinExistence type="predicted"/>
<sequence length="152" mass="14944">MLVARRGGLLAVVGLVAMFGLAGCFGGGAAPDSSPSPTGSTSEVPGKSPEPAPIEPEAVIVFATIDPDGATISISGYVAGVIENDGSCTYVLTGPGDEQRIESVGAADAGQTSCGVVQLDTGALLTGTWSVTLDYASAAVTTTSAPTTLEIP</sequence>
<accession>A0ABY1LRH7</accession>
<feature type="region of interest" description="Disordered" evidence="1">
    <location>
        <begin position="30"/>
        <end position="53"/>
    </location>
</feature>
<dbReference type="PROSITE" id="PS51257">
    <property type="entry name" value="PROKAR_LIPOPROTEIN"/>
    <property type="match status" value="1"/>
</dbReference>
<evidence type="ECO:0000313" key="3">
    <source>
        <dbReference type="Proteomes" id="UP000190827"/>
    </source>
</evidence>
<reference evidence="2 3" key="1">
    <citation type="submission" date="2017-02" db="EMBL/GenBank/DDBJ databases">
        <authorList>
            <person name="Varghese N."/>
            <person name="Submissions S."/>
        </authorList>
    </citation>
    <scope>NUCLEOTIDE SEQUENCE [LARGE SCALE GENOMIC DNA]</scope>
    <source>
        <strain evidence="2 3">VKM Ac-1787</strain>
    </source>
</reference>
<evidence type="ECO:0000313" key="2">
    <source>
        <dbReference type="EMBL" id="SKC74395.1"/>
    </source>
</evidence>
<evidence type="ECO:0000256" key="1">
    <source>
        <dbReference type="SAM" id="MobiDB-lite"/>
    </source>
</evidence>
<dbReference type="Proteomes" id="UP000190827">
    <property type="component" value="Unassembled WGS sequence"/>
</dbReference>
<keyword evidence="3" id="KW-1185">Reference proteome</keyword>
<dbReference type="RefSeq" id="WP_079707294.1">
    <property type="nucleotide sequence ID" value="NZ_FUZO01000003.1"/>
</dbReference>
<organism evidence="2 3">
    <name type="scientific">Plantibacter cousiniae</name>
    <name type="common">nom. nud.</name>
    <dbReference type="NCBI Taxonomy" id="199709"/>
    <lineage>
        <taxon>Bacteria</taxon>
        <taxon>Bacillati</taxon>
        <taxon>Actinomycetota</taxon>
        <taxon>Actinomycetes</taxon>
        <taxon>Micrococcales</taxon>
        <taxon>Microbacteriaceae</taxon>
        <taxon>Plantibacter</taxon>
    </lineage>
</organism>
<protein>
    <recommendedName>
        <fullName evidence="4">Lipoprotein antigen</fullName>
    </recommendedName>
</protein>
<comment type="caution">
    <text evidence="2">The sequence shown here is derived from an EMBL/GenBank/DDBJ whole genome shotgun (WGS) entry which is preliminary data.</text>
</comment>
<dbReference type="EMBL" id="FUZO01000003">
    <property type="protein sequence ID" value="SKC74395.1"/>
    <property type="molecule type" value="Genomic_DNA"/>
</dbReference>
<evidence type="ECO:0008006" key="4">
    <source>
        <dbReference type="Google" id="ProtNLM"/>
    </source>
</evidence>
<feature type="compositionally biased region" description="Low complexity" evidence="1">
    <location>
        <begin position="30"/>
        <end position="46"/>
    </location>
</feature>
<gene>
    <name evidence="2" type="ORF">SAMN06295973_3650</name>
</gene>
<name>A0ABY1LRH7_9MICO</name>